<dbReference type="AlphaFoldDB" id="A0AAF0TDA4"/>
<accession>A0AAF0TDA4</accession>
<feature type="domain" description="Integrase catalytic" evidence="2">
    <location>
        <begin position="1"/>
        <end position="168"/>
    </location>
</feature>
<keyword evidence="4" id="KW-1185">Reference proteome</keyword>
<dbReference type="Pfam" id="PF24626">
    <property type="entry name" value="SH3_Tf2-1"/>
    <property type="match status" value="1"/>
</dbReference>
<sequence>MDIPIWKWEAINMDFITGLPFSFKRHDSIWVIIDRLTKSAHFLPVKSSSTAEEYAKIYVREVFRLHGTPLFIISDRGAQFTALFWRSFLKSLGTHVNLSTTFHPQTNGQAERTIQTLKYMLRAYVLDFKGETQILGPDLVHQAIEKVKLIKERLKMDQSQQKSYANVCRRDIEFQVDDWVFLKVSPMKGILRFGRKGKLSPRYIRPYKVIRRVGQVIPMEGMEFSENLSYEKVPVAILDRQVRKLRTKGVASVKVLDTDITCSSELKHPQYKVKLEPKRGVNVKGQGFGEVPRLPRKGSPSQATSQLVVKTTDRGKARGVALASWEACQVGEATGQGTTGTTMSRGALDGL</sequence>
<gene>
    <name evidence="3" type="ORF">MTR67_002425</name>
</gene>
<proteinExistence type="predicted"/>
<dbReference type="Proteomes" id="UP001234989">
    <property type="component" value="Chromosome 1"/>
</dbReference>
<evidence type="ECO:0000256" key="1">
    <source>
        <dbReference type="SAM" id="MobiDB-lite"/>
    </source>
</evidence>
<dbReference type="GO" id="GO:0015074">
    <property type="term" value="P:DNA integration"/>
    <property type="evidence" value="ECO:0007669"/>
    <property type="project" value="InterPro"/>
</dbReference>
<reference evidence="3" key="1">
    <citation type="submission" date="2023-08" db="EMBL/GenBank/DDBJ databases">
        <title>A de novo genome assembly of Solanum verrucosum Schlechtendal, a Mexican diploid species geographically isolated from the other diploid A-genome species in potato relatives.</title>
        <authorList>
            <person name="Hosaka K."/>
        </authorList>
    </citation>
    <scope>NUCLEOTIDE SEQUENCE</scope>
    <source>
        <tissue evidence="3">Young leaves</tissue>
    </source>
</reference>
<dbReference type="InterPro" id="IPR036397">
    <property type="entry name" value="RNaseH_sf"/>
</dbReference>
<dbReference type="EMBL" id="CP133612">
    <property type="protein sequence ID" value="WMV09040.1"/>
    <property type="molecule type" value="Genomic_DNA"/>
</dbReference>
<name>A0AAF0TDA4_SOLVR</name>
<organism evidence="3 4">
    <name type="scientific">Solanum verrucosum</name>
    <dbReference type="NCBI Taxonomy" id="315347"/>
    <lineage>
        <taxon>Eukaryota</taxon>
        <taxon>Viridiplantae</taxon>
        <taxon>Streptophyta</taxon>
        <taxon>Embryophyta</taxon>
        <taxon>Tracheophyta</taxon>
        <taxon>Spermatophyta</taxon>
        <taxon>Magnoliopsida</taxon>
        <taxon>eudicotyledons</taxon>
        <taxon>Gunneridae</taxon>
        <taxon>Pentapetalae</taxon>
        <taxon>asterids</taxon>
        <taxon>lamiids</taxon>
        <taxon>Solanales</taxon>
        <taxon>Solanaceae</taxon>
        <taxon>Solanoideae</taxon>
        <taxon>Solaneae</taxon>
        <taxon>Solanum</taxon>
    </lineage>
</organism>
<dbReference type="PANTHER" id="PTHR45835:SF91">
    <property type="entry name" value="RETROTRANSPOSON, TY3-GYPSY SUBCLASS-LIKE PROTEIN"/>
    <property type="match status" value="1"/>
</dbReference>
<evidence type="ECO:0000313" key="3">
    <source>
        <dbReference type="EMBL" id="WMV09040.1"/>
    </source>
</evidence>
<protein>
    <recommendedName>
        <fullName evidence="2">Integrase catalytic domain-containing protein</fullName>
    </recommendedName>
</protein>
<evidence type="ECO:0000259" key="2">
    <source>
        <dbReference type="PROSITE" id="PS50994"/>
    </source>
</evidence>
<evidence type="ECO:0000313" key="4">
    <source>
        <dbReference type="Proteomes" id="UP001234989"/>
    </source>
</evidence>
<dbReference type="InterPro" id="IPR012337">
    <property type="entry name" value="RNaseH-like_sf"/>
</dbReference>
<dbReference type="Gene3D" id="3.30.420.10">
    <property type="entry name" value="Ribonuclease H-like superfamily/Ribonuclease H"/>
    <property type="match status" value="1"/>
</dbReference>
<dbReference type="PANTHER" id="PTHR45835">
    <property type="entry name" value="YALI0A06105P"/>
    <property type="match status" value="1"/>
</dbReference>
<dbReference type="PROSITE" id="PS50994">
    <property type="entry name" value="INTEGRASE"/>
    <property type="match status" value="1"/>
</dbReference>
<dbReference type="SUPFAM" id="SSF53098">
    <property type="entry name" value="Ribonuclease H-like"/>
    <property type="match status" value="1"/>
</dbReference>
<dbReference type="GO" id="GO:0003676">
    <property type="term" value="F:nucleic acid binding"/>
    <property type="evidence" value="ECO:0007669"/>
    <property type="project" value="InterPro"/>
</dbReference>
<dbReference type="InterPro" id="IPR001584">
    <property type="entry name" value="Integrase_cat-core"/>
</dbReference>
<dbReference type="InterPro" id="IPR056924">
    <property type="entry name" value="SH3_Tf2-1"/>
</dbReference>
<feature type="region of interest" description="Disordered" evidence="1">
    <location>
        <begin position="284"/>
        <end position="306"/>
    </location>
</feature>